<dbReference type="Pfam" id="PF13646">
    <property type="entry name" value="HEAT_2"/>
    <property type="match status" value="2"/>
</dbReference>
<dbReference type="CDD" id="cd01106">
    <property type="entry name" value="HTH_TipAL-Mta"/>
    <property type="match status" value="1"/>
</dbReference>
<dbReference type="Gene3D" id="1.10.1660.10">
    <property type="match status" value="1"/>
</dbReference>
<dbReference type="SMART" id="SM00422">
    <property type="entry name" value="HTH_MERR"/>
    <property type="match status" value="1"/>
</dbReference>
<dbReference type="AlphaFoldDB" id="A0A3M0GB76"/>
<dbReference type="PROSITE" id="PS00552">
    <property type="entry name" value="HTH_MERR_1"/>
    <property type="match status" value="1"/>
</dbReference>
<evidence type="ECO:0000259" key="2">
    <source>
        <dbReference type="PROSITE" id="PS50937"/>
    </source>
</evidence>
<dbReference type="EMBL" id="REFW01000001">
    <property type="protein sequence ID" value="RMB62180.1"/>
    <property type="molecule type" value="Genomic_DNA"/>
</dbReference>
<evidence type="ECO:0000313" key="4">
    <source>
        <dbReference type="Proteomes" id="UP000275256"/>
    </source>
</evidence>
<proteinExistence type="predicted"/>
<dbReference type="PANTHER" id="PTHR30204">
    <property type="entry name" value="REDOX-CYCLING DRUG-SENSING TRANSCRIPTIONAL ACTIVATOR SOXR"/>
    <property type="match status" value="1"/>
</dbReference>
<dbReference type="InterPro" id="IPR000551">
    <property type="entry name" value="MerR-type_HTH_dom"/>
</dbReference>
<accession>A0A3M0GB76</accession>
<protein>
    <submittedName>
        <fullName evidence="3">MerR family transcriptional regulator</fullName>
    </submittedName>
</protein>
<dbReference type="Pfam" id="PF13411">
    <property type="entry name" value="MerR_1"/>
    <property type="match status" value="1"/>
</dbReference>
<dbReference type="InterPro" id="IPR047057">
    <property type="entry name" value="MerR_fam"/>
</dbReference>
<evidence type="ECO:0000313" key="3">
    <source>
        <dbReference type="EMBL" id="RMB62180.1"/>
    </source>
</evidence>
<dbReference type="InterPro" id="IPR009061">
    <property type="entry name" value="DNA-bd_dom_put_sf"/>
</dbReference>
<reference evidence="3 4" key="1">
    <citation type="submission" date="2018-10" db="EMBL/GenBank/DDBJ databases">
        <title>Tessaracoccus antarcticuss sp. nov., isolated from sediment.</title>
        <authorList>
            <person name="Zhou L.Y."/>
            <person name="Du Z.J."/>
        </authorList>
    </citation>
    <scope>NUCLEOTIDE SEQUENCE [LARGE SCALE GENOMIC DNA]</scope>
    <source>
        <strain evidence="3 4">JDX10</strain>
    </source>
</reference>
<dbReference type="Proteomes" id="UP000275256">
    <property type="component" value="Unassembled WGS sequence"/>
</dbReference>
<dbReference type="SMART" id="SM00567">
    <property type="entry name" value="EZ_HEAT"/>
    <property type="match status" value="6"/>
</dbReference>
<dbReference type="GO" id="GO:0003700">
    <property type="term" value="F:DNA-binding transcription factor activity"/>
    <property type="evidence" value="ECO:0007669"/>
    <property type="project" value="InterPro"/>
</dbReference>
<dbReference type="PANTHER" id="PTHR30204:SF90">
    <property type="entry name" value="HTH-TYPE TRANSCRIPTIONAL ACTIVATOR MTA"/>
    <property type="match status" value="1"/>
</dbReference>
<dbReference type="OrthoDB" id="9809391at2"/>
<dbReference type="SUPFAM" id="SSF46955">
    <property type="entry name" value="Putative DNA-binding domain"/>
    <property type="match status" value="1"/>
</dbReference>
<organism evidence="3 4">
    <name type="scientific">Tessaracoccus antarcticus</name>
    <dbReference type="NCBI Taxonomy" id="2479848"/>
    <lineage>
        <taxon>Bacteria</taxon>
        <taxon>Bacillati</taxon>
        <taxon>Actinomycetota</taxon>
        <taxon>Actinomycetes</taxon>
        <taxon>Propionibacteriales</taxon>
        <taxon>Propionibacteriaceae</taxon>
        <taxon>Tessaracoccus</taxon>
    </lineage>
</organism>
<evidence type="ECO:0000256" key="1">
    <source>
        <dbReference type="ARBA" id="ARBA00023125"/>
    </source>
</evidence>
<dbReference type="RefSeq" id="WP_121900730.1">
    <property type="nucleotide sequence ID" value="NZ_REFW01000001.1"/>
</dbReference>
<dbReference type="PRINTS" id="PR00040">
    <property type="entry name" value="HTHMERR"/>
</dbReference>
<keyword evidence="4" id="KW-1185">Reference proteome</keyword>
<dbReference type="PROSITE" id="PS50937">
    <property type="entry name" value="HTH_MERR_2"/>
    <property type="match status" value="1"/>
</dbReference>
<dbReference type="Gene3D" id="1.25.10.10">
    <property type="entry name" value="Leucine-rich Repeat Variant"/>
    <property type="match status" value="3"/>
</dbReference>
<name>A0A3M0GB76_9ACTN</name>
<comment type="caution">
    <text evidence="3">The sequence shown here is derived from an EMBL/GenBank/DDBJ whole genome shotgun (WGS) entry which is preliminary data.</text>
</comment>
<feature type="domain" description="HTH merR-type" evidence="2">
    <location>
        <begin position="9"/>
        <end position="78"/>
    </location>
</feature>
<keyword evidence="1" id="KW-0238">DNA-binding</keyword>
<gene>
    <name evidence="3" type="ORF">EAX62_06340</name>
</gene>
<dbReference type="SUPFAM" id="SSF48371">
    <property type="entry name" value="ARM repeat"/>
    <property type="match status" value="1"/>
</dbReference>
<dbReference type="InterPro" id="IPR011989">
    <property type="entry name" value="ARM-like"/>
</dbReference>
<dbReference type="InterPro" id="IPR016024">
    <property type="entry name" value="ARM-type_fold"/>
</dbReference>
<dbReference type="InterPro" id="IPR004155">
    <property type="entry name" value="PBS_lyase_HEAT"/>
</dbReference>
<sequence length="369" mass="39162">MQPSQDDLWLTVGEVARHAGLSVRTLHHYDQRGLLVPSGRSASDYRLYSPEDLQRLLQIQHLKSLGLGLDEVSAALDADDFDAREVLEEHIAAVEQRLADETRMLRTLRGLRQSASTGWQEVLSAVAQSERLRHPEAHVRFRAALDSTSGLPLEALVAQLVEDPAPGVREVLTWAIARHGHAARDALIPLLTHPDPVVRAQAAHALSKVGDASVAPFVVPLLRDDDVVVASKAAQVLGRFGGHAALTALVGILGDGPDVVGDAVVAALEEVGPSAVAPLVARLGDPAALVRSRAAEALGLVGVADAAEHLAPLVHDDDPSVRFEAIVALGQLAGDAAEAAIEGAQGSPDDRLRHIAARLLRDRRATPQR</sequence>
<dbReference type="GO" id="GO:0003677">
    <property type="term" value="F:DNA binding"/>
    <property type="evidence" value="ECO:0007669"/>
    <property type="project" value="UniProtKB-KW"/>
</dbReference>